<evidence type="ECO:0000256" key="8">
    <source>
        <dbReference type="RuleBase" id="RU000477"/>
    </source>
</evidence>
<evidence type="ECO:0000313" key="10">
    <source>
        <dbReference type="EMBL" id="CAA0089008.1"/>
    </source>
</evidence>
<dbReference type="Proteomes" id="UP000433050">
    <property type="component" value="Unassembled WGS sequence"/>
</dbReference>
<organism evidence="10 11">
    <name type="scientific">Starkeya nomas</name>
    <dbReference type="NCBI Taxonomy" id="2666134"/>
    <lineage>
        <taxon>Bacteria</taxon>
        <taxon>Pseudomonadati</taxon>
        <taxon>Pseudomonadota</taxon>
        <taxon>Alphaproteobacteria</taxon>
        <taxon>Hyphomicrobiales</taxon>
        <taxon>Xanthobacteraceae</taxon>
        <taxon>Starkeya</taxon>
    </lineage>
</organism>
<evidence type="ECO:0000256" key="5">
    <source>
        <dbReference type="ARBA" id="ARBA00022692"/>
    </source>
</evidence>
<dbReference type="GO" id="GO:0015250">
    <property type="term" value="F:water channel activity"/>
    <property type="evidence" value="ECO:0007669"/>
    <property type="project" value="TreeGrafter"/>
</dbReference>
<keyword evidence="4" id="KW-1003">Cell membrane</keyword>
<dbReference type="InterPro" id="IPR023271">
    <property type="entry name" value="Aquaporin-like"/>
</dbReference>
<dbReference type="GO" id="GO:0005886">
    <property type="term" value="C:plasma membrane"/>
    <property type="evidence" value="ECO:0007669"/>
    <property type="project" value="UniProtKB-SubCell"/>
</dbReference>
<evidence type="ECO:0000256" key="1">
    <source>
        <dbReference type="ARBA" id="ARBA00004651"/>
    </source>
</evidence>
<dbReference type="PANTHER" id="PTHR19139:SF199">
    <property type="entry name" value="MIP17260P"/>
    <property type="match status" value="1"/>
</dbReference>
<name>A0A5S9NJH4_9HYPH</name>
<proteinExistence type="inferred from homology"/>
<sequence length="230" mass="23429">MKKYVAEFIGTAVLVLFGCGSVVVTGFAEASPVWFLAVAFAFGLSVTAMAYGIGPISGCHINPAVSVGVWAAGRLSFADLIGYIIFQVLGGIAGAALLYLIMSGKIGGFDIATAGLGQNGWGEGYGRNFGLSTAILAELIGTFVFLVVILGATSKAGTTPVAGLAIGLTLVLIHIVFIPATGVSVNPARSIGPALFVGGKALEQLWLFVVIPPIGALIAGLLFKAKLLED</sequence>
<reference evidence="10 11" key="1">
    <citation type="submission" date="2019-12" db="EMBL/GenBank/DDBJ databases">
        <authorList>
            <person name="Reyes-Prieto M."/>
        </authorList>
    </citation>
    <scope>NUCLEOTIDE SEQUENCE [LARGE SCALE GENOMIC DNA]</scope>
    <source>
        <strain evidence="10">HF14-78462</strain>
    </source>
</reference>
<comment type="similarity">
    <text evidence="2 8">Belongs to the MIP/aquaporin (TC 1.A.8) family.</text>
</comment>
<evidence type="ECO:0000256" key="2">
    <source>
        <dbReference type="ARBA" id="ARBA00006175"/>
    </source>
</evidence>
<dbReference type="AlphaFoldDB" id="A0A5S9NJH4"/>
<feature type="transmembrane region" description="Helical" evidence="9">
    <location>
        <begin position="129"/>
        <end position="152"/>
    </location>
</feature>
<keyword evidence="6 9" id="KW-1133">Transmembrane helix</keyword>
<keyword evidence="11" id="KW-1185">Reference proteome</keyword>
<comment type="subcellular location">
    <subcellularLocation>
        <location evidence="1">Cell membrane</location>
        <topology evidence="1">Multi-pass membrane protein</topology>
    </subcellularLocation>
</comment>
<dbReference type="SUPFAM" id="SSF81338">
    <property type="entry name" value="Aquaporin-like"/>
    <property type="match status" value="1"/>
</dbReference>
<dbReference type="InterPro" id="IPR034294">
    <property type="entry name" value="Aquaporin_transptr"/>
</dbReference>
<dbReference type="EMBL" id="CACSAS010000001">
    <property type="protein sequence ID" value="CAA0089008.1"/>
    <property type="molecule type" value="Genomic_DNA"/>
</dbReference>
<evidence type="ECO:0000313" key="11">
    <source>
        <dbReference type="Proteomes" id="UP000433050"/>
    </source>
</evidence>
<feature type="transmembrane region" description="Helical" evidence="9">
    <location>
        <begin position="164"/>
        <end position="185"/>
    </location>
</feature>
<dbReference type="PROSITE" id="PS00221">
    <property type="entry name" value="MIP"/>
    <property type="match status" value="1"/>
</dbReference>
<dbReference type="PRINTS" id="PR00783">
    <property type="entry name" value="MINTRINSICP"/>
</dbReference>
<feature type="transmembrane region" description="Helical" evidence="9">
    <location>
        <begin position="205"/>
        <end position="223"/>
    </location>
</feature>
<dbReference type="PANTHER" id="PTHR19139">
    <property type="entry name" value="AQUAPORIN TRANSPORTER"/>
    <property type="match status" value="1"/>
</dbReference>
<dbReference type="Gene3D" id="1.20.1080.10">
    <property type="entry name" value="Glycerol uptake facilitator protein"/>
    <property type="match status" value="1"/>
</dbReference>
<accession>A0A5S9NJH4</accession>
<evidence type="ECO:0000256" key="3">
    <source>
        <dbReference type="ARBA" id="ARBA00022448"/>
    </source>
</evidence>
<gene>
    <name evidence="10" type="primary">aqpZ</name>
    <name evidence="10" type="ORF">STARVERO_00841</name>
</gene>
<evidence type="ECO:0000256" key="7">
    <source>
        <dbReference type="ARBA" id="ARBA00023136"/>
    </source>
</evidence>
<feature type="transmembrane region" description="Helical" evidence="9">
    <location>
        <begin position="80"/>
        <end position="102"/>
    </location>
</feature>
<protein>
    <submittedName>
        <fullName evidence="10">Aquaporin Z</fullName>
    </submittedName>
</protein>
<evidence type="ECO:0000256" key="9">
    <source>
        <dbReference type="SAM" id="Phobius"/>
    </source>
</evidence>
<dbReference type="InterPro" id="IPR000425">
    <property type="entry name" value="MIP"/>
</dbReference>
<dbReference type="RefSeq" id="WP_144342971.1">
    <property type="nucleotide sequence ID" value="NZ_CACSAS010000001.1"/>
</dbReference>
<keyword evidence="5 8" id="KW-0812">Transmembrane</keyword>
<dbReference type="PROSITE" id="PS51257">
    <property type="entry name" value="PROKAR_LIPOPROTEIN"/>
    <property type="match status" value="1"/>
</dbReference>
<evidence type="ECO:0000256" key="4">
    <source>
        <dbReference type="ARBA" id="ARBA00022475"/>
    </source>
</evidence>
<evidence type="ECO:0000256" key="6">
    <source>
        <dbReference type="ARBA" id="ARBA00022989"/>
    </source>
</evidence>
<dbReference type="Pfam" id="PF00230">
    <property type="entry name" value="MIP"/>
    <property type="match status" value="1"/>
</dbReference>
<keyword evidence="3 8" id="KW-0813">Transport</keyword>
<dbReference type="InterPro" id="IPR022357">
    <property type="entry name" value="MIP_CS"/>
</dbReference>
<feature type="transmembrane region" description="Helical" evidence="9">
    <location>
        <begin position="7"/>
        <end position="27"/>
    </location>
</feature>
<feature type="transmembrane region" description="Helical" evidence="9">
    <location>
        <begin position="33"/>
        <end position="53"/>
    </location>
</feature>
<keyword evidence="7 9" id="KW-0472">Membrane</keyword>